<dbReference type="InterPro" id="IPR045692">
    <property type="entry name" value="DUF6057"/>
</dbReference>
<keyword evidence="1" id="KW-1133">Transmembrane helix</keyword>
<feature type="transmembrane region" description="Helical" evidence="1">
    <location>
        <begin position="153"/>
        <end position="177"/>
    </location>
</feature>
<evidence type="ECO:0000313" key="3">
    <source>
        <dbReference type="Proteomes" id="UP001200470"/>
    </source>
</evidence>
<organism evidence="2 3">
    <name type="scientific">Xylanibacter brevis</name>
    <dbReference type="NCBI Taxonomy" id="83231"/>
    <lineage>
        <taxon>Bacteria</taxon>
        <taxon>Pseudomonadati</taxon>
        <taxon>Bacteroidota</taxon>
        <taxon>Bacteroidia</taxon>
        <taxon>Bacteroidales</taxon>
        <taxon>Prevotellaceae</taxon>
        <taxon>Xylanibacter</taxon>
    </lineage>
</organism>
<feature type="transmembrane region" description="Helical" evidence="1">
    <location>
        <begin position="189"/>
        <end position="209"/>
    </location>
</feature>
<proteinExistence type="predicted"/>
<dbReference type="Proteomes" id="UP001200470">
    <property type="component" value="Unassembled WGS sequence"/>
</dbReference>
<comment type="caution">
    <text evidence="2">The sequence shown here is derived from an EMBL/GenBank/DDBJ whole genome shotgun (WGS) entry which is preliminary data.</text>
</comment>
<keyword evidence="1" id="KW-0812">Transmembrane</keyword>
<name>A0ABS9CL62_9BACT</name>
<evidence type="ECO:0000256" key="1">
    <source>
        <dbReference type="SAM" id="Phobius"/>
    </source>
</evidence>
<dbReference type="RefSeq" id="WP_301638573.1">
    <property type="nucleotide sequence ID" value="NZ_JADYTN010000031.1"/>
</dbReference>
<feature type="transmembrane region" description="Helical" evidence="1">
    <location>
        <begin position="118"/>
        <end position="146"/>
    </location>
</feature>
<accession>A0ABS9CL62</accession>
<dbReference type="EMBL" id="JADYTN010000031">
    <property type="protein sequence ID" value="MCF2564651.1"/>
    <property type="molecule type" value="Genomic_DNA"/>
</dbReference>
<feature type="transmembrane region" description="Helical" evidence="1">
    <location>
        <begin position="17"/>
        <end position="37"/>
    </location>
</feature>
<protein>
    <recommendedName>
        <fullName evidence="4">Transmembrane protein</fullName>
    </recommendedName>
</protein>
<dbReference type="Pfam" id="PF19529">
    <property type="entry name" value="DUF6057"/>
    <property type="match status" value="1"/>
</dbReference>
<keyword evidence="1" id="KW-0472">Membrane</keyword>
<sequence length="407" mass="46771">MHIKEKHLQLLPTLQNALLAVAVFCYWMWIAPHLLFFRESMQLFLWTEDYLSERLAVPGGFAQYLGECIVQLFLNPAIGAGCYALMAVMTKIISARLLSSVITDKVRWSWLTLLPPLVLWYITTVPTIPMTVPVALLLTITLMAILPDNPRSSMWLTIVLVPAGYWLLGPAIVLLPLYHLRFLHRAQRFHIVTVVLGTLLLLAGSVVASSRVVAYPLRMLVQGIDYHWAPELMGDEEEMIYDMLSRRHRWATIANRYNTHPSDNPAILAVAKFALYHEGMIERQELLQGLAPSFRSQNSIPAMQMISEVYLRVGFITMSQRNAFEAMEGIPNCNKSARSLYRLVETNLITGQYEVALKYITILEHTLMYRSWANKMRRLVEHPQRIRNHVFYHELQLVYNATPDAFF</sequence>
<keyword evidence="3" id="KW-1185">Reference proteome</keyword>
<evidence type="ECO:0008006" key="4">
    <source>
        <dbReference type="Google" id="ProtNLM"/>
    </source>
</evidence>
<reference evidence="2 3" key="1">
    <citation type="submission" date="2020-12" db="EMBL/GenBank/DDBJ databases">
        <title>Whole genome sequences of gut porcine anaerobes.</title>
        <authorList>
            <person name="Kubasova T."/>
            <person name="Jahodarova E."/>
            <person name="Rychlik I."/>
        </authorList>
    </citation>
    <scope>NUCLEOTIDE SEQUENCE [LARGE SCALE GENOMIC DNA]</scope>
    <source>
        <strain evidence="2 3">An925</strain>
    </source>
</reference>
<evidence type="ECO:0000313" key="2">
    <source>
        <dbReference type="EMBL" id="MCF2564651.1"/>
    </source>
</evidence>
<gene>
    <name evidence="2" type="ORF">I6E12_11115</name>
</gene>